<feature type="signal peptide" evidence="5">
    <location>
        <begin position="1"/>
        <end position="26"/>
    </location>
</feature>
<keyword evidence="7" id="KW-1185">Reference proteome</keyword>
<dbReference type="Gene3D" id="4.10.400.10">
    <property type="entry name" value="Low-density Lipoprotein Receptor"/>
    <property type="match status" value="1"/>
</dbReference>
<evidence type="ECO:0000313" key="9">
    <source>
        <dbReference type="RefSeq" id="XP_055889900.1"/>
    </source>
</evidence>
<keyword evidence="4" id="KW-0812">Transmembrane</keyword>
<evidence type="ECO:0000256" key="2">
    <source>
        <dbReference type="PROSITE-ProRule" id="PRU00059"/>
    </source>
</evidence>
<protein>
    <submittedName>
        <fullName evidence="8 9">Cubilin-like isoform X1</fullName>
    </submittedName>
</protein>
<evidence type="ECO:0000256" key="5">
    <source>
        <dbReference type="SAM" id="SignalP"/>
    </source>
</evidence>
<name>A0A9W3ARR0_BIOGL</name>
<dbReference type="SMART" id="SM00192">
    <property type="entry name" value="LDLa"/>
    <property type="match status" value="1"/>
</dbReference>
<feature type="domain" description="CUB" evidence="6">
    <location>
        <begin position="466"/>
        <end position="587"/>
    </location>
</feature>
<feature type="domain" description="CUB" evidence="6">
    <location>
        <begin position="603"/>
        <end position="730"/>
    </location>
</feature>
<dbReference type="InterPro" id="IPR035914">
    <property type="entry name" value="Sperma_CUB_dom_sf"/>
</dbReference>
<dbReference type="GO" id="GO:0005886">
    <property type="term" value="C:plasma membrane"/>
    <property type="evidence" value="ECO:0007669"/>
    <property type="project" value="TreeGrafter"/>
</dbReference>
<dbReference type="OrthoDB" id="6022136at2759"/>
<dbReference type="FunFam" id="2.60.120.290:FF:000005">
    <property type="entry name" value="Procollagen C-endopeptidase enhancer 1"/>
    <property type="match status" value="1"/>
</dbReference>
<gene>
    <name evidence="8 9" type="primary">LOC106052128</name>
</gene>
<comment type="caution">
    <text evidence="2">Lacks conserved residue(s) required for the propagation of feature annotation.</text>
</comment>
<proteinExistence type="predicted"/>
<reference evidence="8 9" key="1">
    <citation type="submission" date="2025-04" db="UniProtKB">
        <authorList>
            <consortium name="RefSeq"/>
        </authorList>
    </citation>
    <scope>IDENTIFICATION</scope>
</reference>
<dbReference type="AlphaFoldDB" id="A0A9W3ARR0"/>
<evidence type="ECO:0000256" key="4">
    <source>
        <dbReference type="SAM" id="Phobius"/>
    </source>
</evidence>
<dbReference type="SUPFAM" id="SSF49854">
    <property type="entry name" value="Spermadhesin, CUB domain"/>
    <property type="match status" value="5"/>
</dbReference>
<keyword evidence="5" id="KW-0732">Signal</keyword>
<dbReference type="InterPro" id="IPR036055">
    <property type="entry name" value="LDL_receptor-like_sf"/>
</dbReference>
<dbReference type="InterPro" id="IPR000859">
    <property type="entry name" value="CUB_dom"/>
</dbReference>
<dbReference type="InterPro" id="IPR002172">
    <property type="entry name" value="LDrepeatLR_classA_rpt"/>
</dbReference>
<feature type="domain" description="CUB" evidence="6">
    <location>
        <begin position="176"/>
        <end position="309"/>
    </location>
</feature>
<dbReference type="RefSeq" id="XP_055889899.1">
    <property type="nucleotide sequence ID" value="XM_056033924.1"/>
</dbReference>
<keyword evidence="1" id="KW-1015">Disulfide bond</keyword>
<evidence type="ECO:0000259" key="6">
    <source>
        <dbReference type="PROSITE" id="PS01180"/>
    </source>
</evidence>
<dbReference type="Pfam" id="PF00431">
    <property type="entry name" value="CUB"/>
    <property type="match status" value="5"/>
</dbReference>
<feature type="transmembrane region" description="Helical" evidence="4">
    <location>
        <begin position="793"/>
        <end position="816"/>
    </location>
</feature>
<feature type="compositionally biased region" description="Basic and acidic residues" evidence="3">
    <location>
        <begin position="852"/>
        <end position="864"/>
    </location>
</feature>
<feature type="region of interest" description="Disordered" evidence="3">
    <location>
        <begin position="852"/>
        <end position="879"/>
    </location>
</feature>
<accession>A0A9W3ARR0</accession>
<dbReference type="Proteomes" id="UP001165740">
    <property type="component" value="Chromosome 6"/>
</dbReference>
<dbReference type="Gene3D" id="2.60.120.290">
    <property type="entry name" value="Spermadhesin, CUB domain"/>
    <property type="match status" value="5"/>
</dbReference>
<organism evidence="7 9">
    <name type="scientific">Biomphalaria glabrata</name>
    <name type="common">Bloodfluke planorb</name>
    <name type="synonym">Freshwater snail</name>
    <dbReference type="NCBI Taxonomy" id="6526"/>
    <lineage>
        <taxon>Eukaryota</taxon>
        <taxon>Metazoa</taxon>
        <taxon>Spiralia</taxon>
        <taxon>Lophotrochozoa</taxon>
        <taxon>Mollusca</taxon>
        <taxon>Gastropoda</taxon>
        <taxon>Heterobranchia</taxon>
        <taxon>Euthyneura</taxon>
        <taxon>Panpulmonata</taxon>
        <taxon>Hygrophila</taxon>
        <taxon>Lymnaeoidea</taxon>
        <taxon>Planorbidae</taxon>
        <taxon>Biomphalaria</taxon>
    </lineage>
</organism>
<evidence type="ECO:0000313" key="7">
    <source>
        <dbReference type="Proteomes" id="UP001165740"/>
    </source>
</evidence>
<dbReference type="OMA" id="WMQPVVA"/>
<dbReference type="SMART" id="SM00042">
    <property type="entry name" value="CUB"/>
    <property type="match status" value="5"/>
</dbReference>
<dbReference type="RefSeq" id="XP_055889900.1">
    <property type="nucleotide sequence ID" value="XM_056033925.1"/>
</dbReference>
<evidence type="ECO:0000256" key="3">
    <source>
        <dbReference type="SAM" id="MobiDB-lite"/>
    </source>
</evidence>
<sequence length="879" mass="98496">MSSIGDFRFLGPVFIFVVAMVTEVAGQLDCDKVFSSYTLKNKMGVFQSPGFPSNYPNGVKCKYKFIANSNERVKIRFTQFSLQGRPPNCYDYIEIYSQLQKETENLLEAGMTGPFCGEGKDNLPKMVVSTKNILILWFYSNHEKSSSGFNGTWEFIDAVSSLSVPYEMGTVASNICDYVIRYETKSKGHVISPTYPGVYPDNSICFYKFQGKPGQRIKLVFEDFSLFYGGDYCPFDYLRIYDGLSKESQEIGKFCGSYNSSTVIFSSTETLKMEFVTGEGRLNFAEPSMDVRADFKFERRGFNISYEFSDSFVRLDSNYILNGSEHILGTECDLRIMSYKESHGTIVSPGYPGDARGVVCHYYLDGLMDDQNLEKVKISFTNFNIPGNIPYCLLGYLVEVEDLRLNEGSGRGRYCGTINPPTIYSQMPRMVLVFNISKEIVGKFTASYQFITDYGIKGEQIEEGKCKFHYKSHMVKFGEVNSPRHPGNYPANLDCEYIFRPFHDEVVVISFSVFNVSGHDIPNCITGDYVAFYEDLGTVSRENFTLTEKYCGKALPGPYATTKLLKMVFHSDDHLGHLGFKANYRFLHKKNISASCPELDSYSGDRVIYSGGKGGTIESPGFPSKYSKLSWCDWVIRASRIENKILVEIAELNLEGIYSRGTERASCEVAVLRLYNDSNSVRPVASTCGIKKSTESSPSYLSSHNTFKITFLSSSSSLGAKGFKISWTEVHTGHSISEHSGGDCAGFQCTTNKYCISPSLKCNKEPNCGQGDNSDETAECSSKMGPKSSGIQILHIAIGTSISSFFCIILIICGFYHRRKFRSDRAPPDHDHVEVRYVSAPTGCNTTDRLLMEDRNDGSNDHHNHSTTQSPRCQKVSMV</sequence>
<keyword evidence="4" id="KW-1133">Transmembrane helix</keyword>
<feature type="domain" description="CUB" evidence="6">
    <location>
        <begin position="332"/>
        <end position="451"/>
    </location>
</feature>
<dbReference type="PANTHER" id="PTHR47537:SF6">
    <property type="entry name" value="CUB DOMAIN-CONTAINING PROTEIN"/>
    <property type="match status" value="1"/>
</dbReference>
<dbReference type="GeneID" id="106052128"/>
<feature type="chain" id="PRO_5044702921" evidence="5">
    <location>
        <begin position="27"/>
        <end position="879"/>
    </location>
</feature>
<feature type="domain" description="CUB" evidence="6">
    <location>
        <begin position="30"/>
        <end position="156"/>
    </location>
</feature>
<evidence type="ECO:0000313" key="8">
    <source>
        <dbReference type="RefSeq" id="XP_055889899.1"/>
    </source>
</evidence>
<dbReference type="InterPro" id="IPR053207">
    <property type="entry name" value="Non-NMDA_GluR_Accessory"/>
</dbReference>
<evidence type="ECO:0000256" key="1">
    <source>
        <dbReference type="ARBA" id="ARBA00023157"/>
    </source>
</evidence>
<dbReference type="PANTHER" id="PTHR47537">
    <property type="entry name" value="CUBILIN"/>
    <property type="match status" value="1"/>
</dbReference>
<dbReference type="CDD" id="cd00041">
    <property type="entry name" value="CUB"/>
    <property type="match status" value="5"/>
</dbReference>
<keyword evidence="4" id="KW-0472">Membrane</keyword>
<dbReference type="PROSITE" id="PS01180">
    <property type="entry name" value="CUB"/>
    <property type="match status" value="5"/>
</dbReference>